<gene>
    <name evidence="1" type="ORF">HCN44_010325</name>
</gene>
<sequence length="124" mass="14721">MGAKPCNCLVYCQQRVDRMRRQPHAQPNCPTCNGRVQLSVRVHLPSTQNEDYEKFDKKIYKTLTNEESSKYYFEKLIWKLKPDAYLKRTQQDTSECLLELFNKYSENENCKKINDMKAMGMLIQ</sequence>
<dbReference type="AlphaFoldDB" id="A0A834XWY6"/>
<comment type="caution">
    <text evidence="1">The sequence shown here is derived from an EMBL/GenBank/DDBJ whole genome shotgun (WGS) entry which is preliminary data.</text>
</comment>
<accession>A0A834XWY6</accession>
<evidence type="ECO:0000313" key="1">
    <source>
        <dbReference type="EMBL" id="KAF7993730.1"/>
    </source>
</evidence>
<name>A0A834XWY6_APHGI</name>
<dbReference type="Proteomes" id="UP000639338">
    <property type="component" value="Unassembled WGS sequence"/>
</dbReference>
<proteinExistence type="predicted"/>
<reference evidence="1 2" key="1">
    <citation type="submission" date="2020-08" db="EMBL/GenBank/DDBJ databases">
        <title>Aphidius gifuensis genome sequencing and assembly.</title>
        <authorList>
            <person name="Du Z."/>
        </authorList>
    </citation>
    <scope>NUCLEOTIDE SEQUENCE [LARGE SCALE GENOMIC DNA]</scope>
    <source>
        <strain evidence="1">YNYX2018</strain>
        <tissue evidence="1">Adults</tissue>
    </source>
</reference>
<dbReference type="EMBL" id="JACMRX010000003">
    <property type="protein sequence ID" value="KAF7993730.1"/>
    <property type="molecule type" value="Genomic_DNA"/>
</dbReference>
<organism evidence="1 2">
    <name type="scientific">Aphidius gifuensis</name>
    <name type="common">Parasitoid wasp</name>
    <dbReference type="NCBI Taxonomy" id="684658"/>
    <lineage>
        <taxon>Eukaryota</taxon>
        <taxon>Metazoa</taxon>
        <taxon>Ecdysozoa</taxon>
        <taxon>Arthropoda</taxon>
        <taxon>Hexapoda</taxon>
        <taxon>Insecta</taxon>
        <taxon>Pterygota</taxon>
        <taxon>Neoptera</taxon>
        <taxon>Endopterygota</taxon>
        <taxon>Hymenoptera</taxon>
        <taxon>Apocrita</taxon>
        <taxon>Ichneumonoidea</taxon>
        <taxon>Braconidae</taxon>
        <taxon>Aphidiinae</taxon>
        <taxon>Aphidius</taxon>
    </lineage>
</organism>
<evidence type="ECO:0000313" key="2">
    <source>
        <dbReference type="Proteomes" id="UP000639338"/>
    </source>
</evidence>
<protein>
    <submittedName>
        <fullName evidence="1">Uncharacterized protein</fullName>
    </submittedName>
</protein>
<keyword evidence="2" id="KW-1185">Reference proteome</keyword>